<evidence type="ECO:0000256" key="2">
    <source>
        <dbReference type="ARBA" id="ARBA00022695"/>
    </source>
</evidence>
<accession>A0A6N2BZ75</accession>
<comment type="caution">
    <text evidence="8">The sequence shown here is derived from an EMBL/GenBank/DDBJ whole genome shotgun (WGS) entry which is preliminary data.</text>
</comment>
<feature type="domain" description="Reverse transcriptase RNase H-like" evidence="7">
    <location>
        <begin position="106"/>
        <end position="157"/>
    </location>
</feature>
<dbReference type="GO" id="GO:0016787">
    <property type="term" value="F:hydrolase activity"/>
    <property type="evidence" value="ECO:0007669"/>
    <property type="project" value="UniProtKB-KW"/>
</dbReference>
<evidence type="ECO:0000313" key="8">
    <source>
        <dbReference type="EMBL" id="TMW97373.1"/>
    </source>
</evidence>
<keyword evidence="2" id="KW-0548">Nucleotidyltransferase</keyword>
<dbReference type="EMBL" id="RXGB01001831">
    <property type="protein sequence ID" value="TMW97373.1"/>
    <property type="molecule type" value="Genomic_DNA"/>
</dbReference>
<evidence type="ECO:0000256" key="1">
    <source>
        <dbReference type="ARBA" id="ARBA00022679"/>
    </source>
</evidence>
<evidence type="ECO:0000256" key="3">
    <source>
        <dbReference type="ARBA" id="ARBA00022722"/>
    </source>
</evidence>
<gene>
    <name evidence="8" type="ORF">EJD97_005672</name>
</gene>
<protein>
    <recommendedName>
        <fullName evidence="7">Reverse transcriptase RNase H-like domain-containing protein</fullName>
    </recommendedName>
</protein>
<organism evidence="8">
    <name type="scientific">Solanum chilense</name>
    <name type="common">Tomato</name>
    <name type="synonym">Lycopersicon chilense</name>
    <dbReference type="NCBI Taxonomy" id="4083"/>
    <lineage>
        <taxon>Eukaryota</taxon>
        <taxon>Viridiplantae</taxon>
        <taxon>Streptophyta</taxon>
        <taxon>Embryophyta</taxon>
        <taxon>Tracheophyta</taxon>
        <taxon>Spermatophyta</taxon>
        <taxon>Magnoliopsida</taxon>
        <taxon>eudicotyledons</taxon>
        <taxon>Gunneridae</taxon>
        <taxon>Pentapetalae</taxon>
        <taxon>asterids</taxon>
        <taxon>lamiids</taxon>
        <taxon>Solanales</taxon>
        <taxon>Solanaceae</taxon>
        <taxon>Solanoideae</taxon>
        <taxon>Solaneae</taxon>
        <taxon>Solanum</taxon>
        <taxon>Solanum subgen. Lycopersicon</taxon>
    </lineage>
</organism>
<sequence>MIDEEVVSLQTLTTNVNTNPFPNHGGVNINMIETDDDSCMTKAINPIVGDELERFMSSLSVKEKKEFMILTPAKVLSLVPLETPPRPKFVIETAATQVITEGTEGYVVYCDASGVGLDFVLMQHGNVMAYGSRNLRPHEKKYLLHDLELEAVLFALKDEYEGKFAPNWRAPHMVRKELSGVALILSDMDGITWPKLINSDAVKRYYV</sequence>
<dbReference type="Pfam" id="PF17917">
    <property type="entry name" value="RT_RNaseH"/>
    <property type="match status" value="1"/>
</dbReference>
<evidence type="ECO:0000259" key="7">
    <source>
        <dbReference type="Pfam" id="PF17917"/>
    </source>
</evidence>
<evidence type="ECO:0000256" key="4">
    <source>
        <dbReference type="ARBA" id="ARBA00022759"/>
    </source>
</evidence>
<evidence type="ECO:0000256" key="5">
    <source>
        <dbReference type="ARBA" id="ARBA00022801"/>
    </source>
</evidence>
<name>A0A6N2BZ75_SOLCI</name>
<dbReference type="InterPro" id="IPR041373">
    <property type="entry name" value="RT_RNaseH"/>
</dbReference>
<keyword evidence="4" id="KW-0255">Endonuclease</keyword>
<keyword evidence="1" id="KW-0808">Transferase</keyword>
<keyword evidence="3" id="KW-0540">Nuclease</keyword>
<keyword evidence="6" id="KW-0695">RNA-directed DNA polymerase</keyword>
<dbReference type="SUPFAM" id="SSF56672">
    <property type="entry name" value="DNA/RNA polymerases"/>
    <property type="match status" value="1"/>
</dbReference>
<reference evidence="8" key="1">
    <citation type="submission" date="2019-05" db="EMBL/GenBank/DDBJ databases">
        <title>The de novo reference genome and transcriptome assemblies of the wild tomato species Solanum chilense.</title>
        <authorList>
            <person name="Stam R."/>
            <person name="Nosenko T."/>
            <person name="Hoerger A.C."/>
            <person name="Stephan W."/>
            <person name="Seidel M.A."/>
            <person name="Kuhn J.M.M."/>
            <person name="Haberer G."/>
            <person name="Tellier A."/>
        </authorList>
    </citation>
    <scope>NUCLEOTIDE SEQUENCE</scope>
    <source>
        <tissue evidence="8">Mature leaves</tissue>
    </source>
</reference>
<dbReference type="GO" id="GO:0003964">
    <property type="term" value="F:RNA-directed DNA polymerase activity"/>
    <property type="evidence" value="ECO:0007669"/>
    <property type="project" value="UniProtKB-KW"/>
</dbReference>
<proteinExistence type="predicted"/>
<dbReference type="GO" id="GO:0004519">
    <property type="term" value="F:endonuclease activity"/>
    <property type="evidence" value="ECO:0007669"/>
    <property type="project" value="UniProtKB-KW"/>
</dbReference>
<evidence type="ECO:0000256" key="6">
    <source>
        <dbReference type="ARBA" id="ARBA00022918"/>
    </source>
</evidence>
<dbReference type="AlphaFoldDB" id="A0A6N2BZ75"/>
<dbReference type="InterPro" id="IPR043502">
    <property type="entry name" value="DNA/RNA_pol_sf"/>
</dbReference>
<keyword evidence="5" id="KW-0378">Hydrolase</keyword>